<feature type="transmembrane region" description="Helical" evidence="1">
    <location>
        <begin position="54"/>
        <end position="74"/>
    </location>
</feature>
<keyword evidence="1" id="KW-0812">Transmembrane</keyword>
<dbReference type="Proteomes" id="UP000288805">
    <property type="component" value="Unassembled WGS sequence"/>
</dbReference>
<organism evidence="2 3">
    <name type="scientific">Vitis vinifera</name>
    <name type="common">Grape</name>
    <dbReference type="NCBI Taxonomy" id="29760"/>
    <lineage>
        <taxon>Eukaryota</taxon>
        <taxon>Viridiplantae</taxon>
        <taxon>Streptophyta</taxon>
        <taxon>Embryophyta</taxon>
        <taxon>Tracheophyta</taxon>
        <taxon>Spermatophyta</taxon>
        <taxon>Magnoliopsida</taxon>
        <taxon>eudicotyledons</taxon>
        <taxon>Gunneridae</taxon>
        <taxon>Pentapetalae</taxon>
        <taxon>rosids</taxon>
        <taxon>Vitales</taxon>
        <taxon>Vitaceae</taxon>
        <taxon>Viteae</taxon>
        <taxon>Vitis</taxon>
    </lineage>
</organism>
<protein>
    <submittedName>
        <fullName evidence="2">Protein detoxification 46, chloroplastic</fullName>
    </submittedName>
</protein>
<accession>A0A438I9E6</accession>
<keyword evidence="1" id="KW-1133">Transmembrane helix</keyword>
<gene>
    <name evidence="2" type="primary">DTX46_0</name>
    <name evidence="2" type="ORF">CK203_022387</name>
</gene>
<comment type="caution">
    <text evidence="2">The sequence shown here is derived from an EMBL/GenBank/DDBJ whole genome shotgun (WGS) entry which is preliminary data.</text>
</comment>
<keyword evidence="1" id="KW-0472">Membrane</keyword>
<sequence>MLYCIYADAQGVDSILSCISCDTLYSQSGGNFAGISLVELDLRITWLAGRELRFISLSMSGCFSLGGLLLLFVYSRGYGLSGCWHDFFLALQRLFSPNGILYSEDLNQSDLGKLKAVYYIPRTITTKKWAPAFSKLPKTLLSLFREASNGHLIDSRESMLFPQTCSLEKEKAVYRQCKRRNRRILPALAAAPEKEKTAEQLCVSKSAASSSTTSRHPW</sequence>
<dbReference type="EMBL" id="QGNW01000130">
    <property type="protein sequence ID" value="RVW93336.1"/>
    <property type="molecule type" value="Genomic_DNA"/>
</dbReference>
<evidence type="ECO:0000313" key="2">
    <source>
        <dbReference type="EMBL" id="RVW93336.1"/>
    </source>
</evidence>
<evidence type="ECO:0000256" key="1">
    <source>
        <dbReference type="SAM" id="Phobius"/>
    </source>
</evidence>
<dbReference type="AlphaFoldDB" id="A0A438I9E6"/>
<proteinExistence type="predicted"/>
<reference evidence="2 3" key="1">
    <citation type="journal article" date="2018" name="PLoS Genet.">
        <title>Population sequencing reveals clonal diversity and ancestral inbreeding in the grapevine cultivar Chardonnay.</title>
        <authorList>
            <person name="Roach M.J."/>
            <person name="Johnson D.L."/>
            <person name="Bohlmann J."/>
            <person name="van Vuuren H.J."/>
            <person name="Jones S.J."/>
            <person name="Pretorius I.S."/>
            <person name="Schmidt S.A."/>
            <person name="Borneman A.R."/>
        </authorList>
    </citation>
    <scope>NUCLEOTIDE SEQUENCE [LARGE SCALE GENOMIC DNA]</scope>
    <source>
        <strain evidence="3">cv. Chardonnay</strain>
        <tissue evidence="2">Leaf</tissue>
    </source>
</reference>
<evidence type="ECO:0000313" key="3">
    <source>
        <dbReference type="Proteomes" id="UP000288805"/>
    </source>
</evidence>
<name>A0A438I9E6_VITVI</name>